<reference evidence="2 3" key="2">
    <citation type="submission" date="2008-10" db="EMBL/GenBank/DDBJ databases">
        <authorList>
            <person name="Fulton L."/>
            <person name="Clifton S."/>
            <person name="Fulton B."/>
            <person name="Xu J."/>
            <person name="Minx P."/>
            <person name="Pepin K.H."/>
            <person name="Johnson M."/>
            <person name="Bhonagiri V."/>
            <person name="Nash W.E."/>
            <person name="Mardis E.R."/>
            <person name="Wilson R.K."/>
        </authorList>
    </citation>
    <scope>NUCLEOTIDE SEQUENCE [LARGE SCALE GENOMIC DNA]</scope>
    <source>
        <strain evidence="2 3">ATCC 29098</strain>
    </source>
</reference>
<accession>B6WSD1</accession>
<name>B6WSD1_9BACT</name>
<dbReference type="HOGENOM" id="CLU_2933884_0_0_7"/>
<evidence type="ECO:0000256" key="1">
    <source>
        <dbReference type="SAM" id="MobiDB-lite"/>
    </source>
</evidence>
<dbReference type="AlphaFoldDB" id="B6WSD1"/>
<gene>
    <name evidence="2" type="ORF">DESPIG_01053</name>
</gene>
<comment type="caution">
    <text evidence="2">The sequence shown here is derived from an EMBL/GenBank/DDBJ whole genome shotgun (WGS) entry which is preliminary data.</text>
</comment>
<evidence type="ECO:0000313" key="3">
    <source>
        <dbReference type="Proteomes" id="UP000003676"/>
    </source>
</evidence>
<dbReference type="Proteomes" id="UP000003676">
    <property type="component" value="Unassembled WGS sequence"/>
</dbReference>
<organism evidence="2 3">
    <name type="scientific">Desulfovibrio piger ATCC 29098</name>
    <dbReference type="NCBI Taxonomy" id="411464"/>
    <lineage>
        <taxon>Bacteria</taxon>
        <taxon>Pseudomonadati</taxon>
        <taxon>Thermodesulfobacteriota</taxon>
        <taxon>Desulfovibrionia</taxon>
        <taxon>Desulfovibrionales</taxon>
        <taxon>Desulfovibrionaceae</taxon>
        <taxon>Desulfovibrio</taxon>
    </lineage>
</organism>
<protein>
    <submittedName>
        <fullName evidence="2">Uncharacterized protein</fullName>
    </submittedName>
</protein>
<dbReference type="EMBL" id="ABXU01000027">
    <property type="protein sequence ID" value="EEB34086.1"/>
    <property type="molecule type" value="Genomic_DNA"/>
</dbReference>
<proteinExistence type="predicted"/>
<feature type="compositionally biased region" description="Basic residues" evidence="1">
    <location>
        <begin position="27"/>
        <end position="36"/>
    </location>
</feature>
<evidence type="ECO:0000313" key="2">
    <source>
        <dbReference type="EMBL" id="EEB34086.1"/>
    </source>
</evidence>
<feature type="region of interest" description="Disordered" evidence="1">
    <location>
        <begin position="1"/>
        <end position="40"/>
    </location>
</feature>
<sequence length="60" mass="6446">MSYAISAGKPSPVRGRKHDGATFLPSGHRKVPHAGGRRPSSAAHAAFHCRRTCQPYGFCL</sequence>
<reference evidence="2 3" key="1">
    <citation type="submission" date="2008-10" db="EMBL/GenBank/DDBJ databases">
        <title>Draft genome sequence of Desulvovibrio piger (ATCC 29098).</title>
        <authorList>
            <person name="Sudarsanam P."/>
            <person name="Ley R."/>
            <person name="Guruge J."/>
            <person name="Turnbaugh P.J."/>
            <person name="Mahowald M."/>
            <person name="Liep D."/>
            <person name="Gordon J."/>
        </authorList>
    </citation>
    <scope>NUCLEOTIDE SEQUENCE [LARGE SCALE GENOMIC DNA]</scope>
    <source>
        <strain evidence="2 3">ATCC 29098</strain>
    </source>
</reference>